<dbReference type="EMBL" id="CP022048">
    <property type="protein sequence ID" value="ASE38416.1"/>
    <property type="molecule type" value="Genomic_DNA"/>
</dbReference>
<dbReference type="GeneID" id="34013214"/>
<dbReference type="SUPFAM" id="SSF55729">
    <property type="entry name" value="Acyl-CoA N-acyltransferases (Nat)"/>
    <property type="match status" value="1"/>
</dbReference>
<reference evidence="2" key="1">
    <citation type="submission" date="2017-06" db="EMBL/GenBank/DDBJ databases">
        <title>FDA dAtabase for Regulatory Grade micrObial Sequences (FDA-ARGOS): Supporting development and validation of Infectious Disease Dx tests.</title>
        <authorList>
            <person name="Minogue T."/>
            <person name="Wolcott M."/>
            <person name="Wasieloski L."/>
            <person name="Aguilar W."/>
            <person name="Moore D."/>
            <person name="Tallon L."/>
            <person name="Sadzewicz L."/>
            <person name="Sengamalay N."/>
            <person name="Ott S."/>
            <person name="Godinez A."/>
            <person name="Nagaraj S."/>
            <person name="Nadendla S."/>
            <person name="Geyer C."/>
            <person name="Sichtig H."/>
        </authorList>
    </citation>
    <scope>NUCLEOTIDE SEQUENCE [LARGE SCALE GENOMIC DNA]</scope>
    <source>
        <strain evidence="2">FDAARGOS_289</strain>
    </source>
</reference>
<gene>
    <name evidence="1" type="ORF">CEP68_02230</name>
</gene>
<evidence type="ECO:0000313" key="2">
    <source>
        <dbReference type="Proteomes" id="UP000197050"/>
    </source>
</evidence>
<dbReference type="InterPro" id="IPR016181">
    <property type="entry name" value="Acyl_CoA_acyltransferase"/>
</dbReference>
<name>A0A1Z3U564_BREVE</name>
<sequence length="164" mass="17719">MWTDGQVTTRCGLTLAPFSPSDPPRIAARADFAAEQKAAGDPLMGPDRPGGLCWTLKAGPRRWDRPIACGGIEPLGHGRWSGWLYASDLSPRGWALVARAFRMMRTEVGARRVELAVRAPAVAADWGLSLKACGFAEALGLKREGVMRSWGPDGADYYLFAGVF</sequence>
<protein>
    <recommendedName>
        <fullName evidence="3">N-acetyltransferase</fullName>
    </recommendedName>
</protein>
<accession>A0A1Z3U564</accession>
<dbReference type="Proteomes" id="UP000197050">
    <property type="component" value="Chromosome"/>
</dbReference>
<proteinExistence type="predicted"/>
<organism evidence="1 2">
    <name type="scientific">Brevundimonas vesicularis</name>
    <name type="common">Pseudomonas vesicularis</name>
    <dbReference type="NCBI Taxonomy" id="41276"/>
    <lineage>
        <taxon>Bacteria</taxon>
        <taxon>Pseudomonadati</taxon>
        <taxon>Pseudomonadota</taxon>
        <taxon>Alphaproteobacteria</taxon>
        <taxon>Caulobacterales</taxon>
        <taxon>Caulobacteraceae</taxon>
        <taxon>Brevundimonas</taxon>
    </lineage>
</organism>
<evidence type="ECO:0008006" key="3">
    <source>
        <dbReference type="Google" id="ProtNLM"/>
    </source>
</evidence>
<dbReference type="AlphaFoldDB" id="A0A1Z3U564"/>
<evidence type="ECO:0000313" key="1">
    <source>
        <dbReference type="EMBL" id="ASE38416.1"/>
    </source>
</evidence>
<dbReference type="KEGG" id="bvc:CEP68_02230"/>
<dbReference type="RefSeq" id="WP_088582228.1">
    <property type="nucleotide sequence ID" value="NZ_CP022048.2"/>
</dbReference>